<dbReference type="Proteomes" id="UP001432062">
    <property type="component" value="Chromosome"/>
</dbReference>
<dbReference type="PANTHER" id="PTHR33121">
    <property type="entry name" value="CYCLIC DI-GMP PHOSPHODIESTERASE PDEF"/>
    <property type="match status" value="1"/>
</dbReference>
<dbReference type="InterPro" id="IPR043128">
    <property type="entry name" value="Rev_trsase/Diguanyl_cyclase"/>
</dbReference>
<dbReference type="SUPFAM" id="SSF55073">
    <property type="entry name" value="Nucleotide cyclase"/>
    <property type="match status" value="1"/>
</dbReference>
<dbReference type="SMART" id="SM00052">
    <property type="entry name" value="EAL"/>
    <property type="match status" value="1"/>
</dbReference>
<name>A0ABZ1YMI7_9NOCA</name>
<dbReference type="EMBL" id="CP109441">
    <property type="protein sequence ID" value="WUV44393.1"/>
    <property type="molecule type" value="Genomic_DNA"/>
</dbReference>
<feature type="domain" description="GGDEF" evidence="2">
    <location>
        <begin position="149"/>
        <end position="280"/>
    </location>
</feature>
<dbReference type="SMART" id="SM00267">
    <property type="entry name" value="GGDEF"/>
    <property type="match status" value="1"/>
</dbReference>
<dbReference type="RefSeq" id="WP_329407307.1">
    <property type="nucleotide sequence ID" value="NZ_CP109441.1"/>
</dbReference>
<dbReference type="Gene3D" id="3.30.70.270">
    <property type="match status" value="1"/>
</dbReference>
<accession>A0ABZ1YMI7</accession>
<dbReference type="NCBIfam" id="TIGR00254">
    <property type="entry name" value="GGDEF"/>
    <property type="match status" value="1"/>
</dbReference>
<evidence type="ECO:0000313" key="3">
    <source>
        <dbReference type="EMBL" id="WUV44393.1"/>
    </source>
</evidence>
<dbReference type="CDD" id="cd01948">
    <property type="entry name" value="EAL"/>
    <property type="match status" value="1"/>
</dbReference>
<dbReference type="Pfam" id="PF00990">
    <property type="entry name" value="GGDEF"/>
    <property type="match status" value="1"/>
</dbReference>
<proteinExistence type="predicted"/>
<gene>
    <name evidence="3" type="ORF">OG563_35255</name>
</gene>
<dbReference type="PROSITE" id="PS50883">
    <property type="entry name" value="EAL"/>
    <property type="match status" value="1"/>
</dbReference>
<evidence type="ECO:0000259" key="1">
    <source>
        <dbReference type="PROSITE" id="PS50883"/>
    </source>
</evidence>
<reference evidence="3" key="1">
    <citation type="submission" date="2022-10" db="EMBL/GenBank/DDBJ databases">
        <title>The complete genomes of actinobacterial strains from the NBC collection.</title>
        <authorList>
            <person name="Joergensen T.S."/>
            <person name="Alvarez Arevalo M."/>
            <person name="Sterndorff E.B."/>
            <person name="Faurdal D."/>
            <person name="Vuksanovic O."/>
            <person name="Mourched A.-S."/>
            <person name="Charusanti P."/>
            <person name="Shaw S."/>
            <person name="Blin K."/>
            <person name="Weber T."/>
        </authorList>
    </citation>
    <scope>NUCLEOTIDE SEQUENCE</scope>
    <source>
        <strain evidence="3">NBC_01482</strain>
    </source>
</reference>
<feature type="domain" description="EAL" evidence="1">
    <location>
        <begin position="289"/>
        <end position="546"/>
    </location>
</feature>
<dbReference type="InterPro" id="IPR050706">
    <property type="entry name" value="Cyclic-di-GMP_PDE-like"/>
</dbReference>
<dbReference type="CDD" id="cd01949">
    <property type="entry name" value="GGDEF"/>
    <property type="match status" value="1"/>
</dbReference>
<evidence type="ECO:0000313" key="4">
    <source>
        <dbReference type="Proteomes" id="UP001432062"/>
    </source>
</evidence>
<dbReference type="InterPro" id="IPR035919">
    <property type="entry name" value="EAL_sf"/>
</dbReference>
<evidence type="ECO:0000259" key="2">
    <source>
        <dbReference type="PROSITE" id="PS50887"/>
    </source>
</evidence>
<dbReference type="Pfam" id="PF00563">
    <property type="entry name" value="EAL"/>
    <property type="match status" value="1"/>
</dbReference>
<dbReference type="InterPro" id="IPR001633">
    <property type="entry name" value="EAL_dom"/>
</dbReference>
<dbReference type="Gene3D" id="3.20.20.450">
    <property type="entry name" value="EAL domain"/>
    <property type="match status" value="1"/>
</dbReference>
<dbReference type="InterPro" id="IPR000160">
    <property type="entry name" value="GGDEF_dom"/>
</dbReference>
<dbReference type="InterPro" id="IPR029787">
    <property type="entry name" value="Nucleotide_cyclase"/>
</dbReference>
<dbReference type="SUPFAM" id="SSF141868">
    <property type="entry name" value="EAL domain-like"/>
    <property type="match status" value="1"/>
</dbReference>
<protein>
    <submittedName>
        <fullName evidence="3">EAL domain-containing protein</fullName>
    </submittedName>
</protein>
<keyword evidence="4" id="KW-1185">Reference proteome</keyword>
<organism evidence="3 4">
    <name type="scientific">Nocardia vinacea</name>
    <dbReference type="NCBI Taxonomy" id="96468"/>
    <lineage>
        <taxon>Bacteria</taxon>
        <taxon>Bacillati</taxon>
        <taxon>Actinomycetota</taxon>
        <taxon>Actinomycetes</taxon>
        <taxon>Mycobacteriales</taxon>
        <taxon>Nocardiaceae</taxon>
        <taxon>Nocardia</taxon>
    </lineage>
</organism>
<dbReference type="PANTHER" id="PTHR33121:SF70">
    <property type="entry name" value="SIGNALING PROTEIN YKOW"/>
    <property type="match status" value="1"/>
</dbReference>
<dbReference type="PROSITE" id="PS50887">
    <property type="entry name" value="GGDEF"/>
    <property type="match status" value="1"/>
</dbReference>
<sequence>MTASEARMLLTRLAMEFETATQTTESADRVTELGAELARSHFVGDEVLGRSIAALSAHFTEAGTIAAERLPELLAAFTNGYIRAFRAWLLAEQESVRAAEIAARRAVAEQLRASEARLRYRANHDHLTGLPNRTKFIDTLAAAFADPNADFGLCYVDLDHFKLVNDTFGHAFGDQLLIQAATRLRASAQPDQLVARMGGDEFVILVPQSGETVAAVAKLILEAFTKPFDIDGHHLTVTASIGVMEGRTEHTTADELLQAADTTMYWAKAAGRGRYAVFDADRGRREHTRAELSAAMPAALLRDELFLDYQPIVALTDQRIVAVEALVRWRHPHLGVLAPAQFVDLAEDNGHIGALGAQVLERACRDSRDWHDRFPGRAPIVSVNVSAAEVADPTWLDRVQDVIAETGIPPDRLQLALTERAFMHTTGRPLQALRTLSEAGVHIAIDDFGTGYSNLAYLGQLPLDVVKLAGPFIRCIRTPESPGATDLLVLESIIELTHALGFTLTAECVETQYQADRLESLGCDSAQGWLFHRPMPVEQITELLSG</sequence>